<dbReference type="RefSeq" id="WP_097018653.1">
    <property type="nucleotide sequence ID" value="NZ_OBDZ01000021.1"/>
</dbReference>
<name>A0A285HLT8_9FIRM</name>
<gene>
    <name evidence="3" type="ORF">SAMN06265827_12126</name>
</gene>
<keyword evidence="1" id="KW-1133">Transmembrane helix</keyword>
<protein>
    <submittedName>
        <fullName evidence="3">Putative amidase domain-containing protein</fullName>
    </submittedName>
</protein>
<dbReference type="Pfam" id="PF12671">
    <property type="entry name" value="Amidase_6"/>
    <property type="match status" value="1"/>
</dbReference>
<dbReference type="PANTHER" id="PTHR40032">
    <property type="entry name" value="EXPORTED PROTEIN-RELATED"/>
    <property type="match status" value="1"/>
</dbReference>
<dbReference type="AlphaFoldDB" id="A0A285HLT8"/>
<evidence type="ECO:0000259" key="2">
    <source>
        <dbReference type="Pfam" id="PF12671"/>
    </source>
</evidence>
<evidence type="ECO:0000313" key="3">
    <source>
        <dbReference type="EMBL" id="SNY36700.1"/>
    </source>
</evidence>
<accession>A0A285HLT8</accession>
<sequence length="375" mass="43411">MFLLIELNREKILLLSIFLLIFLGLGGYLGVLFREDAVMVIDDEVKDILSQDIQNIFNIRNKALVEGDKDTLKALYNTEGRTGRWAYEHSLRKMRYLQDWGAKQGVKFKDINSEVLLRYVKEKGDGYSTTLLVSTEYKYAYQDSPKKYNTFRIGAYHAFEIIPKDERWVISKEWYMDPMDDSLELEQSKIEEVNEVILAEEPKDLSNLNKRRLKAVEYADKYCGTASLPKYGFKYNPKYRNFNSQGGNCANFASQILYEGAGFRKNRAWNYSRGSGTKAWLNAHGFNQYMTYSGRAAMIAHGSYDQVLKSSYKLLPGDYVAYEKKGKVDHISVVTGLDSKGYALVNCHNSDRYRVPWDIGWNKKGVKFRLVRVHY</sequence>
<keyword evidence="1" id="KW-0812">Transmembrane</keyword>
<keyword evidence="4" id="KW-1185">Reference proteome</keyword>
<dbReference type="PANTHER" id="PTHR40032:SF1">
    <property type="entry name" value="EXPORTED PROTEIN"/>
    <property type="match status" value="1"/>
</dbReference>
<dbReference type="EMBL" id="OBDZ01000021">
    <property type="protein sequence ID" value="SNY36700.1"/>
    <property type="molecule type" value="Genomic_DNA"/>
</dbReference>
<proteinExistence type="predicted"/>
<dbReference type="InterPro" id="IPR024301">
    <property type="entry name" value="Amidase_6"/>
</dbReference>
<evidence type="ECO:0000313" key="4">
    <source>
        <dbReference type="Proteomes" id="UP000219573"/>
    </source>
</evidence>
<reference evidence="4" key="1">
    <citation type="submission" date="2017-09" db="EMBL/GenBank/DDBJ databases">
        <authorList>
            <person name="Varghese N."/>
            <person name="Submissions S."/>
        </authorList>
    </citation>
    <scope>NUCLEOTIDE SEQUENCE [LARGE SCALE GENOMIC DNA]</scope>
    <source>
        <strain evidence="4">MSL47</strain>
    </source>
</reference>
<dbReference type="STRING" id="1413210.U472_05670"/>
<keyword evidence="1" id="KW-0472">Membrane</keyword>
<feature type="domain" description="Putative amidase" evidence="2">
    <location>
        <begin position="210"/>
        <end position="370"/>
    </location>
</feature>
<feature type="transmembrane region" description="Helical" evidence="1">
    <location>
        <begin position="12"/>
        <end position="33"/>
    </location>
</feature>
<evidence type="ECO:0000256" key="1">
    <source>
        <dbReference type="SAM" id="Phobius"/>
    </source>
</evidence>
<organism evidence="3 4">
    <name type="scientific">Orenia metallireducens</name>
    <dbReference type="NCBI Taxonomy" id="1413210"/>
    <lineage>
        <taxon>Bacteria</taxon>
        <taxon>Bacillati</taxon>
        <taxon>Bacillota</taxon>
        <taxon>Clostridia</taxon>
        <taxon>Halanaerobiales</taxon>
        <taxon>Halobacteroidaceae</taxon>
        <taxon>Orenia</taxon>
    </lineage>
</organism>
<dbReference type="Proteomes" id="UP000219573">
    <property type="component" value="Unassembled WGS sequence"/>
</dbReference>
<dbReference type="OrthoDB" id="2194542at2"/>